<evidence type="ECO:0000256" key="1">
    <source>
        <dbReference type="SAM" id="MobiDB-lite"/>
    </source>
</evidence>
<gene>
    <name evidence="3" type="ORF">Vbra_10536</name>
</gene>
<proteinExistence type="predicted"/>
<evidence type="ECO:0000313" key="3">
    <source>
        <dbReference type="EMBL" id="CEM38524.1"/>
    </source>
</evidence>
<feature type="region of interest" description="Disordered" evidence="1">
    <location>
        <begin position="94"/>
        <end position="137"/>
    </location>
</feature>
<dbReference type="InParanoid" id="A0A0G4H447"/>
<keyword evidence="4" id="KW-1185">Reference proteome</keyword>
<evidence type="ECO:0000313" key="4">
    <source>
        <dbReference type="Proteomes" id="UP000041254"/>
    </source>
</evidence>
<feature type="chain" id="PRO_5005191081" description="Apple domain-containing protein" evidence="2">
    <location>
        <begin position="20"/>
        <end position="262"/>
    </location>
</feature>
<dbReference type="Proteomes" id="UP000041254">
    <property type="component" value="Unassembled WGS sequence"/>
</dbReference>
<sequence length="262" mass="28339">MKVPPCMLVVLMAVVMTFSAQVASTDAKAGLLRYADEHDDGAGPFGSLEDAADDTKRPCVDSGVTGCVYPEVCEAQWNSHTGWTFKGCRTPETGRLRMPAGRGSANTRTSTTESETDDKVDEDNSDPLDVHTDDGGNRYVVLPDGSRRYIVDDTDDDTQTKATSPSFNATMVTPGDFTLLGEGVCRGWDKDASQVPDGAIVKEKGVPYVQCFQGCRDMGWACTGIDYVREGLICTTYQFVIDEAKPVSAGKAARCFKYTPHT</sequence>
<evidence type="ECO:0008006" key="5">
    <source>
        <dbReference type="Google" id="ProtNLM"/>
    </source>
</evidence>
<feature type="signal peptide" evidence="2">
    <location>
        <begin position="1"/>
        <end position="19"/>
    </location>
</feature>
<dbReference type="VEuPathDB" id="CryptoDB:Vbra_10536"/>
<feature type="compositionally biased region" description="Acidic residues" evidence="1">
    <location>
        <begin position="114"/>
        <end position="126"/>
    </location>
</feature>
<accession>A0A0G4H447</accession>
<name>A0A0G4H447_VITBC</name>
<dbReference type="EMBL" id="CDMY01000989">
    <property type="protein sequence ID" value="CEM38524.1"/>
    <property type="molecule type" value="Genomic_DNA"/>
</dbReference>
<protein>
    <recommendedName>
        <fullName evidence="5">Apple domain-containing protein</fullName>
    </recommendedName>
</protein>
<evidence type="ECO:0000256" key="2">
    <source>
        <dbReference type="SAM" id="SignalP"/>
    </source>
</evidence>
<keyword evidence="2" id="KW-0732">Signal</keyword>
<organism evidence="3 4">
    <name type="scientific">Vitrella brassicaformis (strain CCMP3155)</name>
    <dbReference type="NCBI Taxonomy" id="1169540"/>
    <lineage>
        <taxon>Eukaryota</taxon>
        <taxon>Sar</taxon>
        <taxon>Alveolata</taxon>
        <taxon>Colpodellida</taxon>
        <taxon>Vitrellaceae</taxon>
        <taxon>Vitrella</taxon>
    </lineage>
</organism>
<reference evidence="3 4" key="1">
    <citation type="submission" date="2014-11" db="EMBL/GenBank/DDBJ databases">
        <authorList>
            <person name="Zhu J."/>
            <person name="Qi W."/>
            <person name="Song R."/>
        </authorList>
    </citation>
    <scope>NUCLEOTIDE SEQUENCE [LARGE SCALE GENOMIC DNA]</scope>
</reference>
<dbReference type="AlphaFoldDB" id="A0A0G4H447"/>